<dbReference type="InterPro" id="IPR007658">
    <property type="entry name" value="DUF594"/>
</dbReference>
<dbReference type="PANTHER" id="PTHR31325">
    <property type="entry name" value="OS01G0798800 PROTEIN-RELATED"/>
    <property type="match status" value="1"/>
</dbReference>
<evidence type="ECO:0000313" key="3">
    <source>
        <dbReference type="EMBL" id="VAH24522.1"/>
    </source>
</evidence>
<evidence type="ECO:0000259" key="2">
    <source>
        <dbReference type="Pfam" id="PF13968"/>
    </source>
</evidence>
<feature type="domain" description="DUF4220" evidence="2">
    <location>
        <begin position="48"/>
        <end position="383"/>
    </location>
</feature>
<dbReference type="EMBL" id="LT934113">
    <property type="protein sequence ID" value="VAH24522.1"/>
    <property type="molecule type" value="Genomic_DNA"/>
</dbReference>
<dbReference type="OMA" id="WGLMEME"/>
<protein>
    <recommendedName>
        <fullName evidence="2">DUF4220 domain-containing protein</fullName>
    </recommendedName>
</protein>
<feature type="transmembrane region" description="Helical" evidence="1">
    <location>
        <begin position="131"/>
        <end position="150"/>
    </location>
</feature>
<keyword evidence="1" id="KW-0812">Transmembrane</keyword>
<dbReference type="Gramene" id="TRITD2Av1G005010.1">
    <property type="protein sequence ID" value="TRITD2Av1G005010.1"/>
    <property type="gene ID" value="TRITD2Av1G005010"/>
</dbReference>
<dbReference type="Pfam" id="PF04578">
    <property type="entry name" value="DUF594"/>
    <property type="match status" value="1"/>
</dbReference>
<dbReference type="Pfam" id="PF13968">
    <property type="entry name" value="DUF4220"/>
    <property type="match status" value="1"/>
</dbReference>
<dbReference type="Proteomes" id="UP000324705">
    <property type="component" value="Chromosome 2A"/>
</dbReference>
<reference evidence="3 4" key="1">
    <citation type="submission" date="2017-09" db="EMBL/GenBank/DDBJ databases">
        <authorList>
            <consortium name="International Durum Wheat Genome Sequencing Consortium (IDWGSC)"/>
            <person name="Milanesi L."/>
        </authorList>
    </citation>
    <scope>NUCLEOTIDE SEQUENCE [LARGE SCALE GENOMIC DNA]</scope>
    <source>
        <strain evidence="4">cv. Svevo</strain>
    </source>
</reference>
<dbReference type="AlphaFoldDB" id="A0A9R1NGK8"/>
<evidence type="ECO:0000313" key="4">
    <source>
        <dbReference type="Proteomes" id="UP000324705"/>
    </source>
</evidence>
<keyword evidence="1" id="KW-1133">Transmembrane helix</keyword>
<gene>
    <name evidence="3" type="ORF">TRITD_2Av1G005010</name>
</gene>
<feature type="transmembrane region" description="Helical" evidence="1">
    <location>
        <begin position="12"/>
        <end position="34"/>
    </location>
</feature>
<keyword evidence="4" id="KW-1185">Reference proteome</keyword>
<name>A0A9R1NGK8_TRITD</name>
<keyword evidence="1" id="KW-0472">Membrane</keyword>
<sequence>MARGPLNLWNHWATQILLLLSLALQIVLSVFAGIRRRQSSSMPRILLWLAYLLADSTAIYAIGHLSLSSAPSNHHLVAFWSPFLLLHLGGPDNITAYALQDNQLWLRHLQTLVVQVLGAAYVLYKHIAGNGNFLVLAATLMFTVGAVKYGERTWALKCSNLDSIRSSLKKERPTRHNHFHPQDQAGDHKDEEFVLRRAHSLFHICKRAIVDSSVDGDSEYRDTTEMLGKIDMIWGLMEMELSLMYDILYTKAAVIHTWFGYCLRVISPLAIVASLLLFQFSSKVGHSRVDIAITYVLLCSALFMETTSLLNAVGSTWAFAFLCTTSWSWLRYEALCTARWDRLRRAVASLHRLIKATTGGGSSYRSERWTGTRTLGQYNMLHFCTRRDNNLASPLLGRLAKMVGLGEWWNRKHYSGSIEISELVKEHTIKHMARLYKKGRWNALGVLRKKWGQEALEQNKSFPELEEFLGVEFQEGVIIWHIATDVFLIKSERARVEGASGRVEAIKLMSNYMVFLLVERPYMLPGLAQNRLYQRTCENLVEMRAAPNHRKWDIWEVLRSLFSLRDDPDSNSKAADIEKLAKILYDKNPSFSIDAPRLSYVTRLARRLVEKEADGTTDSLQLVLEVWTDILVYAGNKCSRESHAKKLNSGGEFTTILWLMAEHLFQASLEGP</sequence>
<proteinExistence type="predicted"/>
<feature type="transmembrane region" description="Helical" evidence="1">
    <location>
        <begin position="292"/>
        <end position="310"/>
    </location>
</feature>
<feature type="transmembrane region" description="Helical" evidence="1">
    <location>
        <begin position="258"/>
        <end position="280"/>
    </location>
</feature>
<accession>A0A9R1NGK8</accession>
<dbReference type="InterPro" id="IPR025315">
    <property type="entry name" value="DUF4220"/>
</dbReference>
<evidence type="ECO:0000256" key="1">
    <source>
        <dbReference type="SAM" id="Phobius"/>
    </source>
</evidence>
<organism evidence="3 4">
    <name type="scientific">Triticum turgidum subsp. durum</name>
    <name type="common">Durum wheat</name>
    <name type="synonym">Triticum durum</name>
    <dbReference type="NCBI Taxonomy" id="4567"/>
    <lineage>
        <taxon>Eukaryota</taxon>
        <taxon>Viridiplantae</taxon>
        <taxon>Streptophyta</taxon>
        <taxon>Embryophyta</taxon>
        <taxon>Tracheophyta</taxon>
        <taxon>Spermatophyta</taxon>
        <taxon>Magnoliopsida</taxon>
        <taxon>Liliopsida</taxon>
        <taxon>Poales</taxon>
        <taxon>Poaceae</taxon>
        <taxon>BOP clade</taxon>
        <taxon>Pooideae</taxon>
        <taxon>Triticodae</taxon>
        <taxon>Triticeae</taxon>
        <taxon>Triticinae</taxon>
        <taxon>Triticum</taxon>
    </lineage>
</organism>
<feature type="transmembrane region" description="Helical" evidence="1">
    <location>
        <begin position="46"/>
        <end position="67"/>
    </location>
</feature>